<evidence type="ECO:0008006" key="3">
    <source>
        <dbReference type="Google" id="ProtNLM"/>
    </source>
</evidence>
<dbReference type="OrthoDB" id="10623999at2759"/>
<evidence type="ECO:0000313" key="1">
    <source>
        <dbReference type="EMBL" id="KAG4420368.1"/>
    </source>
</evidence>
<accession>A0A8H7TKD0</accession>
<organism evidence="1 2">
    <name type="scientific">Cadophora malorum</name>
    <dbReference type="NCBI Taxonomy" id="108018"/>
    <lineage>
        <taxon>Eukaryota</taxon>
        <taxon>Fungi</taxon>
        <taxon>Dikarya</taxon>
        <taxon>Ascomycota</taxon>
        <taxon>Pezizomycotina</taxon>
        <taxon>Leotiomycetes</taxon>
        <taxon>Helotiales</taxon>
        <taxon>Ploettnerulaceae</taxon>
        <taxon>Cadophora</taxon>
    </lineage>
</organism>
<proteinExistence type="predicted"/>
<dbReference type="AlphaFoldDB" id="A0A8H7TKD0"/>
<dbReference type="Proteomes" id="UP000664132">
    <property type="component" value="Unassembled WGS sequence"/>
</dbReference>
<sequence length="278" mass="31272">MTSDFETGELKHNEGTISGTQLHYLYKLSFINFPSHSPNKLPNSFESRLITQCDILQYKIAQFSECVFSASMASDEAIYPTTGISDNEDQANSIAFQNGNGKPQHLSADREILGDHVSPSASSTEPPNELTSLPYDIFHLILTHSSLCSMTCFGLTNKLFYTYLKIIHPAPIPLSSTVEYIPPRPHPVNYTCWMSGIFAADNYAQNCIRGPRKLGALLRDWMGSKYRLWYFYTTFVFLPIEEYGLPTATKFPENIKSLKEKYKVQHENTSVWVGGVGG</sequence>
<evidence type="ECO:0000313" key="2">
    <source>
        <dbReference type="Proteomes" id="UP000664132"/>
    </source>
</evidence>
<gene>
    <name evidence="1" type="ORF">IFR04_006480</name>
</gene>
<dbReference type="EMBL" id="JAFJYH010000085">
    <property type="protein sequence ID" value="KAG4420368.1"/>
    <property type="molecule type" value="Genomic_DNA"/>
</dbReference>
<protein>
    <recommendedName>
        <fullName evidence="3">F-box domain-containing protein</fullName>
    </recommendedName>
</protein>
<name>A0A8H7TKD0_9HELO</name>
<comment type="caution">
    <text evidence="1">The sequence shown here is derived from an EMBL/GenBank/DDBJ whole genome shotgun (WGS) entry which is preliminary data.</text>
</comment>
<reference evidence="1" key="1">
    <citation type="submission" date="2021-02" db="EMBL/GenBank/DDBJ databases">
        <title>Genome sequence Cadophora malorum strain M34.</title>
        <authorList>
            <person name="Stefanovic E."/>
            <person name="Vu D."/>
            <person name="Scully C."/>
            <person name="Dijksterhuis J."/>
            <person name="Roader J."/>
            <person name="Houbraken J."/>
        </authorList>
    </citation>
    <scope>NUCLEOTIDE SEQUENCE</scope>
    <source>
        <strain evidence="1">M34</strain>
    </source>
</reference>
<keyword evidence="2" id="KW-1185">Reference proteome</keyword>